<proteinExistence type="inferred from homology"/>
<evidence type="ECO:0000313" key="7">
    <source>
        <dbReference type="Proteomes" id="UP001162162"/>
    </source>
</evidence>
<evidence type="ECO:0000256" key="5">
    <source>
        <dbReference type="PIRSR" id="PIRSR604294-1"/>
    </source>
</evidence>
<dbReference type="PANTHER" id="PTHR10543:SF24">
    <property type="entry name" value="CAROTENOID ISOMEROOXYGENASE"/>
    <property type="match status" value="1"/>
</dbReference>
<organism evidence="6 7">
    <name type="scientific">Aromia moschata</name>
    <dbReference type="NCBI Taxonomy" id="1265417"/>
    <lineage>
        <taxon>Eukaryota</taxon>
        <taxon>Metazoa</taxon>
        <taxon>Ecdysozoa</taxon>
        <taxon>Arthropoda</taxon>
        <taxon>Hexapoda</taxon>
        <taxon>Insecta</taxon>
        <taxon>Pterygota</taxon>
        <taxon>Neoptera</taxon>
        <taxon>Endopterygota</taxon>
        <taxon>Coleoptera</taxon>
        <taxon>Polyphaga</taxon>
        <taxon>Cucujiformia</taxon>
        <taxon>Chrysomeloidea</taxon>
        <taxon>Cerambycidae</taxon>
        <taxon>Cerambycinae</taxon>
        <taxon>Callichromatini</taxon>
        <taxon>Aromia</taxon>
    </lineage>
</organism>
<keyword evidence="4 5" id="KW-0408">Iron</keyword>
<sequence>MNKDNGPIPTSPLFALINKDSYGSVNRGNKSINSASAIPNWLQGCLIRNGPGSLKVGDNEFCHLFDSSALLHRFAIKNGKITYQCRFLRSETFKRNWAANRIVLTEFGTKSVPDPCRTIFQRIAAIFTSKLSDNAMISVYPFGDELYTFCEIPIIHKINPETLSTEMKVDIGKYVSILNHTSHPHVVRDGTVYNLGLSLFPSGLHHIIVCYPKKEIGEDKMMFEKAKIVGAVPARWPLHPSYMHTFGITENYFVIVEQPLSVSIPQMAILKLKEEPLAGCFQWYQDEYTRISVISRQTGNVSHTFYAEAFFYLHIIHQYEVDDYIVLDICIYRDPSMLDCMYIETMRELCNLDSIIYATQSKLCKYVPSRPARFVLPLNPDIRRKEVSENLVSLENTNARAHYLPDGKIFVEPEQICNLGCETPRINYDHYLSKPYRYFYAISSDVDAENPGTLIKVDVSMKTAKTWCEKKLEPVFVPHHDFQQEDDGVVLAAMIWGGEDTNHVGLIILDAKTFYRIRQS</sequence>
<comment type="cofactor">
    <cofactor evidence="5">
        <name>Fe(2+)</name>
        <dbReference type="ChEBI" id="CHEBI:29033"/>
    </cofactor>
    <text evidence="5">Binds 1 Fe(2+) ion per subunit.</text>
</comment>
<dbReference type="PANTHER" id="PTHR10543">
    <property type="entry name" value="BETA-CAROTENE DIOXYGENASE"/>
    <property type="match status" value="1"/>
</dbReference>
<dbReference type="GO" id="GO:0016121">
    <property type="term" value="P:carotene catabolic process"/>
    <property type="evidence" value="ECO:0007669"/>
    <property type="project" value="TreeGrafter"/>
</dbReference>
<keyword evidence="2 5" id="KW-0479">Metal-binding</keyword>
<accession>A0AAV8ZHA0</accession>
<comment type="caution">
    <text evidence="6">The sequence shown here is derived from an EMBL/GenBank/DDBJ whole genome shotgun (WGS) entry which is preliminary data.</text>
</comment>
<dbReference type="GO" id="GO:0003834">
    <property type="term" value="F:beta-carotene 15,15'-dioxygenase activity"/>
    <property type="evidence" value="ECO:0007669"/>
    <property type="project" value="TreeGrafter"/>
</dbReference>
<dbReference type="Pfam" id="PF03055">
    <property type="entry name" value="RPE65"/>
    <property type="match status" value="1"/>
</dbReference>
<evidence type="ECO:0000256" key="2">
    <source>
        <dbReference type="ARBA" id="ARBA00022723"/>
    </source>
</evidence>
<name>A0AAV8ZHA0_9CUCU</name>
<feature type="binding site" evidence="5">
    <location>
        <position position="244"/>
    </location>
    <ligand>
        <name>Fe cation</name>
        <dbReference type="ChEBI" id="CHEBI:24875"/>
        <note>catalytic</note>
    </ligand>
</feature>
<keyword evidence="7" id="KW-1185">Reference proteome</keyword>
<dbReference type="Proteomes" id="UP001162162">
    <property type="component" value="Unassembled WGS sequence"/>
</dbReference>
<protein>
    <recommendedName>
        <fullName evidence="8">Carotenoid isomerooxygenase</fullName>
    </recommendedName>
</protein>
<feature type="binding site" evidence="5">
    <location>
        <position position="183"/>
    </location>
    <ligand>
        <name>Fe cation</name>
        <dbReference type="ChEBI" id="CHEBI:24875"/>
        <note>catalytic</note>
    </ligand>
</feature>
<evidence type="ECO:0000313" key="6">
    <source>
        <dbReference type="EMBL" id="KAJ8962837.1"/>
    </source>
</evidence>
<gene>
    <name evidence="6" type="ORF">NQ318_001237</name>
</gene>
<evidence type="ECO:0000256" key="1">
    <source>
        <dbReference type="ARBA" id="ARBA00006787"/>
    </source>
</evidence>
<dbReference type="AlphaFoldDB" id="A0AAV8ZHA0"/>
<reference evidence="6" key="1">
    <citation type="journal article" date="2023" name="Insect Mol. Biol.">
        <title>Genome sequencing provides insights into the evolution of gene families encoding plant cell wall-degrading enzymes in longhorned beetles.</title>
        <authorList>
            <person name="Shin N.R."/>
            <person name="Okamura Y."/>
            <person name="Kirsch R."/>
            <person name="Pauchet Y."/>
        </authorList>
    </citation>
    <scope>NUCLEOTIDE SEQUENCE</scope>
    <source>
        <strain evidence="6">AMC_N1</strain>
    </source>
</reference>
<dbReference type="InterPro" id="IPR004294">
    <property type="entry name" value="Carotenoid_Oase"/>
</dbReference>
<evidence type="ECO:0000256" key="4">
    <source>
        <dbReference type="ARBA" id="ARBA00023004"/>
    </source>
</evidence>
<dbReference type="GO" id="GO:0042574">
    <property type="term" value="P:retinal metabolic process"/>
    <property type="evidence" value="ECO:0007669"/>
    <property type="project" value="TreeGrafter"/>
</dbReference>
<evidence type="ECO:0008006" key="8">
    <source>
        <dbReference type="Google" id="ProtNLM"/>
    </source>
</evidence>
<evidence type="ECO:0000256" key="3">
    <source>
        <dbReference type="ARBA" id="ARBA00023002"/>
    </source>
</evidence>
<dbReference type="GO" id="GO:0046872">
    <property type="term" value="F:metal ion binding"/>
    <property type="evidence" value="ECO:0007669"/>
    <property type="project" value="UniProtKB-KW"/>
</dbReference>
<comment type="similarity">
    <text evidence="1">Belongs to the carotenoid oxygenase family.</text>
</comment>
<dbReference type="GO" id="GO:0010436">
    <property type="term" value="F:carotenoid dioxygenase activity"/>
    <property type="evidence" value="ECO:0007669"/>
    <property type="project" value="TreeGrafter"/>
</dbReference>
<dbReference type="EMBL" id="JAPWTK010000002">
    <property type="protein sequence ID" value="KAJ8962837.1"/>
    <property type="molecule type" value="Genomic_DNA"/>
</dbReference>
<keyword evidence="3" id="KW-0560">Oxidoreductase</keyword>
<feature type="binding site" evidence="5">
    <location>
        <position position="314"/>
    </location>
    <ligand>
        <name>Fe cation</name>
        <dbReference type="ChEBI" id="CHEBI:24875"/>
        <note>catalytic</note>
    </ligand>
</feature>